<dbReference type="InterPro" id="IPR054767">
    <property type="entry name" value="Cas10-Cmr2_palm2"/>
</dbReference>
<keyword evidence="1" id="KW-0547">Nucleotide-binding</keyword>
<organism evidence="4 5">
    <name type="scientific">Streptococcus sinensis</name>
    <dbReference type="NCBI Taxonomy" id="176090"/>
    <lineage>
        <taxon>Bacteria</taxon>
        <taxon>Bacillati</taxon>
        <taxon>Bacillota</taxon>
        <taxon>Bacilli</taxon>
        <taxon>Lactobacillales</taxon>
        <taxon>Streptococcaceae</taxon>
        <taxon>Streptococcus</taxon>
    </lineage>
</organism>
<name>A0A0A0DEF2_9STRE</name>
<evidence type="ECO:0000313" key="4">
    <source>
        <dbReference type="EMBL" id="KGM36410.1"/>
    </source>
</evidence>
<proteinExistence type="predicted"/>
<accession>A0A0A0DEF2</accession>
<sequence length="535" mass="62050">MAQCIAIYDISGIQNFIFSTNKLREMVGGSKIVHKILFELLPEKLGYKEDNWKDERFSKEILENRLGNVIYIGGGNAFVLYKNEEAYNWVTIELQKEVFELSGGGIRLCHAKIEIDYLDQKGSFVEKIQKPLMQALTTYKQNTAPIQTARGFAFGAQDNETKEPIVLVPTLKDSHCKYASYGRFKKNEIFYSTRDEKSSEEISQYYADNFEQFRDEEEKSFVAVIHIDGNTMGKQIIDFANKNQEEEETLFEQLKAMRELSKEISKIYRDTLDNTVNEIFKKEIGTEKAYREAQELTKSIPYREIISDGDDITVIIKSNKALQFCDLFVKTLEKEKEGGNYSHLKDFHISVGIGIAFVHDKFPFSTAYDIAEQLCKNAKKRGLEYQFRKNNIDVTHSSMDFQIIKSGMTTDIKNFRSSNYYLDKNNQEPKCLLRRPYLYIKENNNTIPKEYTYSNFIDTHTELVNLGIANNKLKALQHAYATSEMEIDYVIQMIKARKKCELQPWMGNKATYFDILDVWDYLKGGQIDENLTTDD</sequence>
<comment type="caution">
    <text evidence="4">The sequence shown here is derived from an EMBL/GenBank/DDBJ whole genome shotgun (WGS) entry which is preliminary data.</text>
</comment>
<evidence type="ECO:0000256" key="1">
    <source>
        <dbReference type="ARBA" id="ARBA00022741"/>
    </source>
</evidence>
<dbReference type="GO" id="GO:0051607">
    <property type="term" value="P:defense response to virus"/>
    <property type="evidence" value="ECO:0007669"/>
    <property type="project" value="UniProtKB-KW"/>
</dbReference>
<evidence type="ECO:0000259" key="3">
    <source>
        <dbReference type="Pfam" id="PF22335"/>
    </source>
</evidence>
<dbReference type="GO" id="GO:0000166">
    <property type="term" value="F:nucleotide binding"/>
    <property type="evidence" value="ECO:0007669"/>
    <property type="project" value="UniProtKB-KW"/>
</dbReference>
<reference evidence="4 5" key="1">
    <citation type="submission" date="2014-06" db="EMBL/GenBank/DDBJ databases">
        <authorList>
            <person name="Teng J.L."/>
            <person name="Huang Y."/>
            <person name="Tse H."/>
            <person name="Lau S.K."/>
            <person name="Woo P.C."/>
        </authorList>
    </citation>
    <scope>NUCLEOTIDE SEQUENCE [LARGE SCALE GENOMIC DNA]</scope>
    <source>
        <strain evidence="4 5">HKU4</strain>
    </source>
</reference>
<evidence type="ECO:0000256" key="2">
    <source>
        <dbReference type="ARBA" id="ARBA00023118"/>
    </source>
</evidence>
<dbReference type="eggNOG" id="COG1353">
    <property type="taxonomic scope" value="Bacteria"/>
</dbReference>
<feature type="domain" description="Cas10/Cmr2 second palm" evidence="3">
    <location>
        <begin position="222"/>
        <end position="382"/>
    </location>
</feature>
<dbReference type="InterPro" id="IPR043128">
    <property type="entry name" value="Rev_trsase/Diguanyl_cyclase"/>
</dbReference>
<dbReference type="AlphaFoldDB" id="A0A0A0DEF2"/>
<dbReference type="EMBL" id="JPEN01000103">
    <property type="protein sequence ID" value="KGM36410.1"/>
    <property type="molecule type" value="Genomic_DNA"/>
</dbReference>
<dbReference type="STRING" id="176090.SSIN_1767"/>
<protein>
    <recommendedName>
        <fullName evidence="3">Cas10/Cmr2 second palm domain-containing protein</fullName>
    </recommendedName>
</protein>
<dbReference type="PATRIC" id="fig|176090.4.peg.1714"/>
<gene>
    <name evidence="4" type="ORF">SSIN_1767</name>
</gene>
<dbReference type="Proteomes" id="UP000030019">
    <property type="component" value="Unassembled WGS sequence"/>
</dbReference>
<dbReference type="Gene3D" id="3.30.70.270">
    <property type="match status" value="1"/>
</dbReference>
<keyword evidence="2" id="KW-0051">Antiviral defense</keyword>
<evidence type="ECO:0000313" key="5">
    <source>
        <dbReference type="Proteomes" id="UP000030019"/>
    </source>
</evidence>
<dbReference type="Pfam" id="PF22335">
    <property type="entry name" value="Cas10-Cmr2_palm2"/>
    <property type="match status" value="1"/>
</dbReference>
<dbReference type="RefSeq" id="WP_037617966.1">
    <property type="nucleotide sequence ID" value="NZ_JPEN01000103.1"/>
</dbReference>
<keyword evidence="5" id="KW-1185">Reference proteome</keyword>